<dbReference type="Gene3D" id="3.50.40.10">
    <property type="entry name" value="Phenylalanyl-trna Synthetase, Chain B, domain 3"/>
    <property type="match status" value="1"/>
</dbReference>
<dbReference type="SMART" id="SM00873">
    <property type="entry name" value="B3_4"/>
    <property type="match status" value="1"/>
</dbReference>
<evidence type="ECO:0000313" key="3">
    <source>
        <dbReference type="Proteomes" id="UP000831151"/>
    </source>
</evidence>
<dbReference type="InterPro" id="IPR005146">
    <property type="entry name" value="B3/B4_tRNA-bd"/>
</dbReference>
<dbReference type="GO" id="GO:0003723">
    <property type="term" value="F:RNA binding"/>
    <property type="evidence" value="ECO:0007669"/>
    <property type="project" value="InterPro"/>
</dbReference>
<protein>
    <submittedName>
        <fullName evidence="2">B3/4 domain-containing protein</fullName>
    </submittedName>
</protein>
<name>A0A9E7IVB1_9FIRM</name>
<dbReference type="Pfam" id="PF03483">
    <property type="entry name" value="B3_4"/>
    <property type="match status" value="1"/>
</dbReference>
<dbReference type="PANTHER" id="PTHR39209:SF2">
    <property type="entry name" value="CYTOPLASMIC PROTEIN"/>
    <property type="match status" value="1"/>
</dbReference>
<dbReference type="AlphaFoldDB" id="A0A9E7IVB1"/>
<feature type="domain" description="B3/B4 tRNA-binding" evidence="1">
    <location>
        <begin position="64"/>
        <end position="212"/>
    </location>
</feature>
<dbReference type="GO" id="GO:0004826">
    <property type="term" value="F:phenylalanine-tRNA ligase activity"/>
    <property type="evidence" value="ECO:0007669"/>
    <property type="project" value="InterPro"/>
</dbReference>
<dbReference type="Proteomes" id="UP000831151">
    <property type="component" value="Chromosome"/>
</dbReference>
<keyword evidence="3" id="KW-1185">Reference proteome</keyword>
<dbReference type="RefSeq" id="WP_249242541.1">
    <property type="nucleotide sequence ID" value="NZ_CP096649.1"/>
</dbReference>
<proteinExistence type="predicted"/>
<accession>A0A9E7IVB1</accession>
<dbReference type="SUPFAM" id="SSF56037">
    <property type="entry name" value="PheT/TilS domain"/>
    <property type="match status" value="1"/>
</dbReference>
<reference evidence="2" key="1">
    <citation type="submission" date="2022-04" db="EMBL/GenBank/DDBJ databases">
        <title>Complete genome sequences of Ezakiella coagulans and Fenollaria massiliensis.</title>
        <authorList>
            <person name="France M.T."/>
            <person name="Clifford J."/>
            <person name="Narina S."/>
            <person name="Rutt L."/>
            <person name="Ravel J."/>
        </authorList>
    </citation>
    <scope>NUCLEOTIDE SEQUENCE</scope>
    <source>
        <strain evidence="2">C0061C2</strain>
    </source>
</reference>
<evidence type="ECO:0000313" key="2">
    <source>
        <dbReference type="EMBL" id="UQK59019.1"/>
    </source>
</evidence>
<sequence length="233" mass="26148">MSKFIADKSFFELFPEAKLGVILVKNMENSDESPIEVKKMLLDANDEAEKYLVAGQLSENKEIAVWREAYKKFKTKKGARCSIEALLKRLSKGNIVGSINTLVDIYNAASLKFALPCGAEDSDKFVGDLKLTITEGGDEFQAIGEDPSETYEGELCYKDDKGAICRCFNWRDGIRTMITEDTKNAFMIMELVDPDRYDALEGALEFLKENLTKYLNADVAVHILDKDNPSVEI</sequence>
<gene>
    <name evidence="2" type="ORF">M1R53_07190</name>
</gene>
<dbReference type="InterPro" id="IPR020825">
    <property type="entry name" value="Phe-tRNA_synthase-like_B3/B4"/>
</dbReference>
<organism evidence="2 3">
    <name type="scientific">Fenollaria massiliensis</name>
    <dbReference type="NCBI Taxonomy" id="938288"/>
    <lineage>
        <taxon>Bacteria</taxon>
        <taxon>Bacillati</taxon>
        <taxon>Bacillota</taxon>
        <taxon>Clostridia</taxon>
        <taxon>Eubacteriales</taxon>
        <taxon>Fenollaria</taxon>
    </lineage>
</organism>
<dbReference type="KEGG" id="fms:M1R53_07190"/>
<dbReference type="EMBL" id="CP096649">
    <property type="protein sequence ID" value="UQK59019.1"/>
    <property type="molecule type" value="Genomic_DNA"/>
</dbReference>
<dbReference type="PANTHER" id="PTHR39209">
    <property type="match status" value="1"/>
</dbReference>
<evidence type="ECO:0000259" key="1">
    <source>
        <dbReference type="SMART" id="SM00873"/>
    </source>
</evidence>